<dbReference type="AlphaFoldDB" id="A0A249SP48"/>
<dbReference type="Proteomes" id="UP000232229">
    <property type="component" value="Chromosome"/>
</dbReference>
<accession>A0A249SP48</accession>
<gene>
    <name evidence="1" type="ORF">CK556_03530</name>
</gene>
<protein>
    <submittedName>
        <fullName evidence="1">Uncharacterized protein</fullName>
    </submittedName>
</protein>
<evidence type="ECO:0000313" key="1">
    <source>
        <dbReference type="EMBL" id="ASZ09397.1"/>
    </source>
</evidence>
<keyword evidence="2" id="KW-1185">Reference proteome</keyword>
<dbReference type="KEGG" id="mchc:CK556_03530"/>
<dbReference type="RefSeq" id="WP_036246650.1">
    <property type="nucleotide sequence ID" value="NZ_CP023173.1"/>
</dbReference>
<dbReference type="STRING" id="1336232.GCA_000518825_01139"/>
<name>A0A249SP48_9MOLU</name>
<evidence type="ECO:0000313" key="2">
    <source>
        <dbReference type="Proteomes" id="UP000232229"/>
    </source>
</evidence>
<dbReference type="EMBL" id="CP023173">
    <property type="protein sequence ID" value="ASZ09397.1"/>
    <property type="molecule type" value="Genomic_DNA"/>
</dbReference>
<reference evidence="1 2" key="1">
    <citation type="submission" date="2017-08" db="EMBL/GenBank/DDBJ databases">
        <title>Complete Genome Sequence of Mesoplasma chauliocola.</title>
        <authorList>
            <person name="Knight T.F.Jr."/>
            <person name="Citino T."/>
        </authorList>
    </citation>
    <scope>NUCLEOTIDE SEQUENCE [LARGE SCALE GENOMIC DNA]</scope>
    <source>
        <strain evidence="1 2">CHPA-2</strain>
    </source>
</reference>
<proteinExistence type="predicted"/>
<sequence length="183" mass="21719">MNFEQIIYQNINKTYFAFKTLNLFSFDNDVKNFWIVNNKIENIAQLEEMRRLLLKCVEYNLIAVEDVLKQLIIESDFYEKIVKAFVSNTNLLNNIIEENIQKIFVVAYQENKDFVITNSSDLTKIIANFNSEEYSKLTKKNKEEYLIDLINSLRKTKNRDKLTLELKSKENIIIMLIESIKLI</sequence>
<organism evidence="1 2">
    <name type="scientific">Mesoplasma chauliocola</name>
    <dbReference type="NCBI Taxonomy" id="216427"/>
    <lineage>
        <taxon>Bacteria</taxon>
        <taxon>Bacillati</taxon>
        <taxon>Mycoplasmatota</taxon>
        <taxon>Mollicutes</taxon>
        <taxon>Entomoplasmatales</taxon>
        <taxon>Entomoplasmataceae</taxon>
        <taxon>Mesoplasma</taxon>
    </lineage>
</organism>